<keyword evidence="4 5" id="KW-0472">Membrane</keyword>
<feature type="transmembrane region" description="Helical" evidence="5">
    <location>
        <begin position="107"/>
        <end position="125"/>
    </location>
</feature>
<dbReference type="STRING" id="1642646.ING2E5A_1371"/>
<keyword evidence="2 5" id="KW-0812">Transmembrane</keyword>
<dbReference type="GO" id="GO:0016020">
    <property type="term" value="C:membrane"/>
    <property type="evidence" value="ECO:0007669"/>
    <property type="project" value="UniProtKB-SubCell"/>
</dbReference>
<proteinExistence type="predicted"/>
<dbReference type="RefSeq" id="WP_071136732.1">
    <property type="nucleotide sequence ID" value="NZ_DUQN01000104.1"/>
</dbReference>
<evidence type="ECO:0000313" key="8">
    <source>
        <dbReference type="Proteomes" id="UP000178485"/>
    </source>
</evidence>
<feature type="transmembrane region" description="Helical" evidence="5">
    <location>
        <begin position="31"/>
        <end position="53"/>
    </location>
</feature>
<dbReference type="EMBL" id="LT608328">
    <property type="protein sequence ID" value="SCM57509.1"/>
    <property type="molecule type" value="Genomic_DNA"/>
</dbReference>
<dbReference type="Proteomes" id="UP000178485">
    <property type="component" value="Chromosome i"/>
</dbReference>
<sequence>MRQFLVCAGKFIGEIIDIFYPPFSRYFSRQFFRYGVSGAANVGFDWLLYFIVYNYILQKQFVPLGFVTISPHIAALFVTFPITLFTGFLLQKYVTFTASDLRGREQLIRYIAVVGVNLLINYFGLKLLVELLHFYATPSKMVVTVICTIFSYFSQKTFTFKVKKSI</sequence>
<comment type="subcellular location">
    <subcellularLocation>
        <location evidence="1">Membrane</location>
        <topology evidence="1">Multi-pass membrane protein</topology>
    </subcellularLocation>
</comment>
<evidence type="ECO:0000256" key="1">
    <source>
        <dbReference type="ARBA" id="ARBA00004141"/>
    </source>
</evidence>
<evidence type="ECO:0000256" key="3">
    <source>
        <dbReference type="ARBA" id="ARBA00022989"/>
    </source>
</evidence>
<name>A0A1G4G6V5_9BACT</name>
<dbReference type="InterPro" id="IPR007267">
    <property type="entry name" value="GtrA_DPMS_TM"/>
</dbReference>
<reference evidence="7 8" key="1">
    <citation type="submission" date="2016-08" db="EMBL/GenBank/DDBJ databases">
        <authorList>
            <person name="Seilhamer J.J."/>
        </authorList>
    </citation>
    <scope>NUCLEOTIDE SEQUENCE [LARGE SCALE GENOMIC DNA]</scope>
    <source>
        <strain evidence="7">ING2-E5A</strain>
    </source>
</reference>
<dbReference type="KEGG" id="pmuc:ING2E5A_1371"/>
<keyword evidence="8" id="KW-1185">Reference proteome</keyword>
<feature type="domain" description="GtrA/DPMS transmembrane" evidence="6">
    <location>
        <begin position="33"/>
        <end position="160"/>
    </location>
</feature>
<evidence type="ECO:0000313" key="7">
    <source>
        <dbReference type="EMBL" id="SCM57509.1"/>
    </source>
</evidence>
<evidence type="ECO:0000256" key="5">
    <source>
        <dbReference type="SAM" id="Phobius"/>
    </source>
</evidence>
<gene>
    <name evidence="7" type="ORF">ING2E5A_1371</name>
</gene>
<evidence type="ECO:0000256" key="2">
    <source>
        <dbReference type="ARBA" id="ARBA00022692"/>
    </source>
</evidence>
<dbReference type="AlphaFoldDB" id="A0A1G4G6V5"/>
<dbReference type="GO" id="GO:0000271">
    <property type="term" value="P:polysaccharide biosynthetic process"/>
    <property type="evidence" value="ECO:0007669"/>
    <property type="project" value="InterPro"/>
</dbReference>
<feature type="transmembrane region" description="Helical" evidence="5">
    <location>
        <begin position="73"/>
        <end position="95"/>
    </location>
</feature>
<organism evidence="7 8">
    <name type="scientific">Petrimonas mucosa</name>
    <dbReference type="NCBI Taxonomy" id="1642646"/>
    <lineage>
        <taxon>Bacteria</taxon>
        <taxon>Pseudomonadati</taxon>
        <taxon>Bacteroidota</taxon>
        <taxon>Bacteroidia</taxon>
        <taxon>Bacteroidales</taxon>
        <taxon>Dysgonomonadaceae</taxon>
        <taxon>Petrimonas</taxon>
    </lineage>
</organism>
<keyword evidence="3 5" id="KW-1133">Transmembrane helix</keyword>
<dbReference type="Pfam" id="PF04138">
    <property type="entry name" value="GtrA_DPMS_TM"/>
    <property type="match status" value="1"/>
</dbReference>
<accession>A0A1G4G6V5</accession>
<protein>
    <recommendedName>
        <fullName evidence="6">GtrA/DPMS transmembrane domain-containing protein</fullName>
    </recommendedName>
</protein>
<evidence type="ECO:0000259" key="6">
    <source>
        <dbReference type="Pfam" id="PF04138"/>
    </source>
</evidence>
<feature type="transmembrane region" description="Helical" evidence="5">
    <location>
        <begin position="131"/>
        <end position="153"/>
    </location>
</feature>
<evidence type="ECO:0000256" key="4">
    <source>
        <dbReference type="ARBA" id="ARBA00023136"/>
    </source>
</evidence>